<evidence type="ECO:0000313" key="1">
    <source>
        <dbReference type="EMBL" id="MBD8065239.1"/>
    </source>
</evidence>
<dbReference type="EMBL" id="JACYFU010000002">
    <property type="protein sequence ID" value="MBD8065239.1"/>
    <property type="molecule type" value="Genomic_DNA"/>
</dbReference>
<dbReference type="Gene3D" id="3.40.50.1000">
    <property type="entry name" value="HAD superfamily/HAD-like"/>
    <property type="match status" value="2"/>
</dbReference>
<comment type="caution">
    <text evidence="1">The sequence shown here is derived from an EMBL/GenBank/DDBJ whole genome shotgun (WGS) entry which is preliminary data.</text>
</comment>
<dbReference type="InterPro" id="IPR023214">
    <property type="entry name" value="HAD_sf"/>
</dbReference>
<gene>
    <name evidence="1" type="ORF">IC608_07120</name>
</gene>
<protein>
    <submittedName>
        <fullName evidence="1">HAD-IIB family hydrolase</fullName>
    </submittedName>
</protein>
<dbReference type="GO" id="GO:0016791">
    <property type="term" value="F:phosphatase activity"/>
    <property type="evidence" value="ECO:0007669"/>
    <property type="project" value="UniProtKB-ARBA"/>
</dbReference>
<dbReference type="RefSeq" id="WP_191774002.1">
    <property type="nucleotide sequence ID" value="NZ_JACYFU010000002.1"/>
</dbReference>
<dbReference type="AlphaFoldDB" id="A0A927IS99"/>
<accession>A0A927IS99</accession>
<organism evidence="1 2">
    <name type="scientific">Devosia oryzisoli</name>
    <dbReference type="NCBI Taxonomy" id="2774138"/>
    <lineage>
        <taxon>Bacteria</taxon>
        <taxon>Pseudomonadati</taxon>
        <taxon>Pseudomonadota</taxon>
        <taxon>Alphaproteobacteria</taxon>
        <taxon>Hyphomicrobiales</taxon>
        <taxon>Devosiaceae</taxon>
        <taxon>Devosia</taxon>
    </lineage>
</organism>
<dbReference type="InterPro" id="IPR036412">
    <property type="entry name" value="HAD-like_sf"/>
</dbReference>
<dbReference type="Proteomes" id="UP000654108">
    <property type="component" value="Unassembled WGS sequence"/>
</dbReference>
<keyword evidence="1" id="KW-0378">Hydrolase</keyword>
<dbReference type="NCBIfam" id="TIGR01484">
    <property type="entry name" value="HAD-SF-IIB"/>
    <property type="match status" value="1"/>
</dbReference>
<reference evidence="1" key="1">
    <citation type="submission" date="2020-09" db="EMBL/GenBank/DDBJ databases">
        <title>Genome seq and assembly of Devosia sp.</title>
        <authorList>
            <person name="Chhetri G."/>
        </authorList>
    </citation>
    <scope>NUCLEOTIDE SEQUENCE</scope>
    <source>
        <strain evidence="1">PTR5</strain>
    </source>
</reference>
<dbReference type="InterPro" id="IPR006379">
    <property type="entry name" value="HAD-SF_hydro_IIB"/>
</dbReference>
<dbReference type="SUPFAM" id="SSF56784">
    <property type="entry name" value="HAD-like"/>
    <property type="match status" value="1"/>
</dbReference>
<name>A0A927IS99_9HYPH</name>
<evidence type="ECO:0000313" key="2">
    <source>
        <dbReference type="Proteomes" id="UP000654108"/>
    </source>
</evidence>
<keyword evidence="2" id="KW-1185">Reference proteome</keyword>
<proteinExistence type="predicted"/>
<sequence length="257" mass="28101">MTYHGPAPLPRDLEKVEMLFTDIDDTLTTEGRLLPQTYQALWSLADAGISIVPVTGGSAGWCEHIVRVWPVAAVIGESGAFAMRWRNGRLETEFWEDEALQKERQRVHLAAVRDLLDGQFPIAHDQGFRLADVAVDIAGGARASVDALADKIRAIGATVAISSIHINSWIGDYNKKAMSARLLKSMGMDQSEVPEATAFVGDSRNDAPMFGYIRNSFGVANILPILNDLPHKPRWISGRPAGLGFVDIAQALLDARR</sequence>